<evidence type="ECO:0000313" key="1">
    <source>
        <dbReference type="EMBL" id="KAK8895474.1"/>
    </source>
</evidence>
<accession>A0ABR2KWH2</accession>
<gene>
    <name evidence="1" type="ORF">M9Y10_023940</name>
</gene>
<proteinExistence type="predicted"/>
<protein>
    <submittedName>
        <fullName evidence="1">Uncharacterized protein</fullName>
    </submittedName>
</protein>
<sequence length="95" mass="11190">MPYGTICEQIKEMINEKKYYIVMPEKAKKKLSPEDLILFYKAKRKFGLIISNWTKIVDEIIMSGITDEIQPFKKIDDIKSFDPANFNVKSEKNRL</sequence>
<evidence type="ECO:0000313" key="2">
    <source>
        <dbReference type="Proteomes" id="UP001470230"/>
    </source>
</evidence>
<dbReference type="Proteomes" id="UP001470230">
    <property type="component" value="Unassembled WGS sequence"/>
</dbReference>
<comment type="caution">
    <text evidence="1">The sequence shown here is derived from an EMBL/GenBank/DDBJ whole genome shotgun (WGS) entry which is preliminary data.</text>
</comment>
<keyword evidence="2" id="KW-1185">Reference proteome</keyword>
<reference evidence="1 2" key="1">
    <citation type="submission" date="2024-04" db="EMBL/GenBank/DDBJ databases">
        <title>Tritrichomonas musculus Genome.</title>
        <authorList>
            <person name="Alves-Ferreira E."/>
            <person name="Grigg M."/>
            <person name="Lorenzi H."/>
            <person name="Galac M."/>
        </authorList>
    </citation>
    <scope>NUCLEOTIDE SEQUENCE [LARGE SCALE GENOMIC DNA]</scope>
    <source>
        <strain evidence="1 2">EAF2021</strain>
    </source>
</reference>
<dbReference type="EMBL" id="JAPFFF010000003">
    <property type="protein sequence ID" value="KAK8895474.1"/>
    <property type="molecule type" value="Genomic_DNA"/>
</dbReference>
<organism evidence="1 2">
    <name type="scientific">Tritrichomonas musculus</name>
    <dbReference type="NCBI Taxonomy" id="1915356"/>
    <lineage>
        <taxon>Eukaryota</taxon>
        <taxon>Metamonada</taxon>
        <taxon>Parabasalia</taxon>
        <taxon>Tritrichomonadida</taxon>
        <taxon>Tritrichomonadidae</taxon>
        <taxon>Tritrichomonas</taxon>
    </lineage>
</organism>
<name>A0ABR2KWH2_9EUKA</name>